<dbReference type="GO" id="GO:0008270">
    <property type="term" value="F:zinc ion binding"/>
    <property type="evidence" value="ECO:0007669"/>
    <property type="project" value="UniProtKB-KW"/>
</dbReference>
<dbReference type="InParanoid" id="D8SI98"/>
<evidence type="ECO:0000313" key="9">
    <source>
        <dbReference type="Proteomes" id="UP000001514"/>
    </source>
</evidence>
<dbReference type="InterPro" id="IPR000571">
    <property type="entry name" value="Znf_CCCH"/>
</dbReference>
<dbReference type="InterPro" id="IPR036855">
    <property type="entry name" value="Znf_CCCH_sf"/>
</dbReference>
<dbReference type="PROSITE" id="PS00518">
    <property type="entry name" value="ZF_RING_1"/>
    <property type="match status" value="1"/>
</dbReference>
<feature type="zinc finger region" description="C3H1-type" evidence="4">
    <location>
        <begin position="202"/>
        <end position="230"/>
    </location>
</feature>
<dbReference type="HOGENOM" id="CLU_050460_1_2_1"/>
<dbReference type="InterPro" id="IPR017907">
    <property type="entry name" value="Znf_RING_CS"/>
</dbReference>
<dbReference type="Pfam" id="PF00642">
    <property type="entry name" value="zf-CCCH"/>
    <property type="match status" value="1"/>
</dbReference>
<feature type="region of interest" description="Disordered" evidence="5">
    <location>
        <begin position="130"/>
        <end position="157"/>
    </location>
</feature>
<sequence length="336" mass="37475">MATEEATTATNCTFFKKPPKNRNLRKRPQEEEAAGDGAGSGSDEEKSAVVHKPKAPRKGGFTTGVAQRSGADEAAAAGAGSTSKNTFFYESSKEIQAQDSYATAALETETEFDKDARALREKVLQAAAKRIKSSSDPFDATTNKEKGEDKGEKKPAIYKGLNAYTDHRAGFRRENSIASEKAGGAHGPLRAASNVRMSVRFDYQPDVCKDYKETGYCGYGDSCKYLHDRGDYKSGWQLERDWEEAQREKKERLMRGIKEMVEGKEEDEEEDDELPFACFICRESFVNPVVTACKHYFCESCALEHYKKNKSCFVCNKPTNGLFNTAHIILKKLRKP</sequence>
<feature type="compositionally biased region" description="Low complexity" evidence="5">
    <location>
        <begin position="1"/>
        <end position="10"/>
    </location>
</feature>
<dbReference type="SMART" id="SM00356">
    <property type="entry name" value="ZnF_C3H1"/>
    <property type="match status" value="1"/>
</dbReference>
<evidence type="ECO:0000313" key="8">
    <source>
        <dbReference type="EMBL" id="EFJ15831.1"/>
    </source>
</evidence>
<dbReference type="KEGG" id="smo:SELMODRAFT_422399"/>
<name>D8SI98_SELML</name>
<evidence type="ECO:0000259" key="7">
    <source>
        <dbReference type="PROSITE" id="PS50103"/>
    </source>
</evidence>
<evidence type="ECO:0000256" key="5">
    <source>
        <dbReference type="SAM" id="MobiDB-lite"/>
    </source>
</evidence>
<protein>
    <recommendedName>
        <fullName evidence="10">Zinc finger CCCH domain-containing protein 1</fullName>
    </recommendedName>
</protein>
<dbReference type="EMBL" id="GL377621">
    <property type="protein sequence ID" value="EFJ15831.1"/>
    <property type="molecule type" value="Genomic_DNA"/>
</dbReference>
<dbReference type="FunCoup" id="D8SI98">
    <property type="interactions" value="3957"/>
</dbReference>
<feature type="compositionally biased region" description="Basic residues" evidence="5">
    <location>
        <begin position="17"/>
        <end position="26"/>
    </location>
</feature>
<dbReference type="Gene3D" id="3.30.40.10">
    <property type="entry name" value="Zinc/RING finger domain, C3HC4 (zinc finger)"/>
    <property type="match status" value="1"/>
</dbReference>
<proteinExistence type="predicted"/>
<feature type="compositionally biased region" description="Basic and acidic residues" evidence="5">
    <location>
        <begin position="142"/>
        <end position="155"/>
    </location>
</feature>
<dbReference type="SUPFAM" id="SSF90229">
    <property type="entry name" value="CCCH zinc finger"/>
    <property type="match status" value="1"/>
</dbReference>
<reference evidence="8 9" key="1">
    <citation type="journal article" date="2011" name="Science">
        <title>The Selaginella genome identifies genetic changes associated with the evolution of vascular plants.</title>
        <authorList>
            <person name="Banks J.A."/>
            <person name="Nishiyama T."/>
            <person name="Hasebe M."/>
            <person name="Bowman J.L."/>
            <person name="Gribskov M."/>
            <person name="dePamphilis C."/>
            <person name="Albert V.A."/>
            <person name="Aono N."/>
            <person name="Aoyama T."/>
            <person name="Ambrose B.A."/>
            <person name="Ashton N.W."/>
            <person name="Axtell M.J."/>
            <person name="Barker E."/>
            <person name="Barker M.S."/>
            <person name="Bennetzen J.L."/>
            <person name="Bonawitz N.D."/>
            <person name="Chapple C."/>
            <person name="Cheng C."/>
            <person name="Correa L.G."/>
            <person name="Dacre M."/>
            <person name="DeBarry J."/>
            <person name="Dreyer I."/>
            <person name="Elias M."/>
            <person name="Engstrom E.M."/>
            <person name="Estelle M."/>
            <person name="Feng L."/>
            <person name="Finet C."/>
            <person name="Floyd S.K."/>
            <person name="Frommer W.B."/>
            <person name="Fujita T."/>
            <person name="Gramzow L."/>
            <person name="Gutensohn M."/>
            <person name="Harholt J."/>
            <person name="Hattori M."/>
            <person name="Heyl A."/>
            <person name="Hirai T."/>
            <person name="Hiwatashi Y."/>
            <person name="Ishikawa M."/>
            <person name="Iwata M."/>
            <person name="Karol K.G."/>
            <person name="Koehler B."/>
            <person name="Kolukisaoglu U."/>
            <person name="Kubo M."/>
            <person name="Kurata T."/>
            <person name="Lalonde S."/>
            <person name="Li K."/>
            <person name="Li Y."/>
            <person name="Litt A."/>
            <person name="Lyons E."/>
            <person name="Manning G."/>
            <person name="Maruyama T."/>
            <person name="Michael T.P."/>
            <person name="Mikami K."/>
            <person name="Miyazaki S."/>
            <person name="Morinaga S."/>
            <person name="Murata T."/>
            <person name="Mueller-Roeber B."/>
            <person name="Nelson D.R."/>
            <person name="Obara M."/>
            <person name="Oguri Y."/>
            <person name="Olmstead R.G."/>
            <person name="Onodera N."/>
            <person name="Petersen B.L."/>
            <person name="Pils B."/>
            <person name="Prigge M."/>
            <person name="Rensing S.A."/>
            <person name="Riano-Pachon D.M."/>
            <person name="Roberts A.W."/>
            <person name="Sato Y."/>
            <person name="Scheller H.V."/>
            <person name="Schulz B."/>
            <person name="Schulz C."/>
            <person name="Shakirov E.V."/>
            <person name="Shibagaki N."/>
            <person name="Shinohara N."/>
            <person name="Shippen D.E."/>
            <person name="Soerensen I."/>
            <person name="Sotooka R."/>
            <person name="Sugimoto N."/>
            <person name="Sugita M."/>
            <person name="Sumikawa N."/>
            <person name="Tanurdzic M."/>
            <person name="Theissen G."/>
            <person name="Ulvskov P."/>
            <person name="Wakazuki S."/>
            <person name="Weng J.K."/>
            <person name="Willats W.W."/>
            <person name="Wipf D."/>
            <person name="Wolf P.G."/>
            <person name="Yang L."/>
            <person name="Zimmer A.D."/>
            <person name="Zhu Q."/>
            <person name="Mitros T."/>
            <person name="Hellsten U."/>
            <person name="Loque D."/>
            <person name="Otillar R."/>
            <person name="Salamov A."/>
            <person name="Schmutz J."/>
            <person name="Shapiro H."/>
            <person name="Lindquist E."/>
            <person name="Lucas S."/>
            <person name="Rokhsar D."/>
            <person name="Grigoriev I.V."/>
        </authorList>
    </citation>
    <scope>NUCLEOTIDE SEQUENCE [LARGE SCALE GENOMIC DNA]</scope>
</reference>
<dbReference type="CDD" id="cd16539">
    <property type="entry name" value="RING-HC_RNF113A_B"/>
    <property type="match status" value="1"/>
</dbReference>
<dbReference type="Pfam" id="PF13920">
    <property type="entry name" value="zf-C3HC4_3"/>
    <property type="match status" value="1"/>
</dbReference>
<dbReference type="Gramene" id="EFJ15831">
    <property type="protein sequence ID" value="EFJ15831"/>
    <property type="gene ID" value="SELMODRAFT_422399"/>
</dbReference>
<evidence type="ECO:0000256" key="3">
    <source>
        <dbReference type="ARBA" id="ARBA00022833"/>
    </source>
</evidence>
<evidence type="ECO:0000256" key="2">
    <source>
        <dbReference type="ARBA" id="ARBA00022771"/>
    </source>
</evidence>
<dbReference type="PANTHER" id="PTHR12930">
    <property type="entry name" value="ZINC FINGER PROTEIN 183"/>
    <property type="match status" value="1"/>
</dbReference>
<gene>
    <name evidence="8" type="ORF">SELMODRAFT_422399</name>
</gene>
<dbReference type="Proteomes" id="UP000001514">
    <property type="component" value="Unassembled WGS sequence"/>
</dbReference>
<dbReference type="SMART" id="SM00184">
    <property type="entry name" value="RING"/>
    <property type="match status" value="1"/>
</dbReference>
<dbReference type="GO" id="GO:0034247">
    <property type="term" value="P:snoRNA splicing"/>
    <property type="evidence" value="ECO:0000318"/>
    <property type="project" value="GO_Central"/>
</dbReference>
<dbReference type="OrthoDB" id="25761at2759"/>
<dbReference type="InterPro" id="IPR013083">
    <property type="entry name" value="Znf_RING/FYVE/PHD"/>
</dbReference>
<dbReference type="PANTHER" id="PTHR12930:SF0">
    <property type="entry name" value="RING FINGER PROTEIN 113B"/>
    <property type="match status" value="1"/>
</dbReference>
<feature type="domain" description="RING-type" evidence="6">
    <location>
        <begin position="278"/>
        <end position="316"/>
    </location>
</feature>
<dbReference type="SUPFAM" id="SSF57850">
    <property type="entry name" value="RING/U-box"/>
    <property type="match status" value="1"/>
</dbReference>
<dbReference type="eggNOG" id="KOG1813">
    <property type="taxonomic scope" value="Eukaryota"/>
</dbReference>
<dbReference type="Gene3D" id="4.10.1000.10">
    <property type="entry name" value="Zinc finger, CCCH-type"/>
    <property type="match status" value="1"/>
</dbReference>
<dbReference type="GO" id="GO:0005684">
    <property type="term" value="C:U2-type spliceosomal complex"/>
    <property type="evidence" value="ECO:0000318"/>
    <property type="project" value="GO_Central"/>
</dbReference>
<feature type="domain" description="C3H1-type" evidence="7">
    <location>
        <begin position="202"/>
        <end position="230"/>
    </location>
</feature>
<evidence type="ECO:0008006" key="10">
    <source>
        <dbReference type="Google" id="ProtNLM"/>
    </source>
</evidence>
<dbReference type="InterPro" id="IPR001841">
    <property type="entry name" value="Znf_RING"/>
</dbReference>
<evidence type="ECO:0000259" key="6">
    <source>
        <dbReference type="PROSITE" id="PS50089"/>
    </source>
</evidence>
<keyword evidence="1 4" id="KW-0479">Metal-binding</keyword>
<dbReference type="FunFam" id="3.30.40.10:FF:000045">
    <property type="entry name" value="RING finger protein 113A"/>
    <property type="match status" value="1"/>
</dbReference>
<keyword evidence="2 4" id="KW-0863">Zinc-finger</keyword>
<accession>D8SI98</accession>
<dbReference type="InterPro" id="IPR039971">
    <property type="entry name" value="CWC24-like"/>
</dbReference>
<keyword evidence="9" id="KW-1185">Reference proteome</keyword>
<keyword evidence="3 4" id="KW-0862">Zinc</keyword>
<dbReference type="PROSITE" id="PS50089">
    <property type="entry name" value="ZF_RING_2"/>
    <property type="match status" value="1"/>
</dbReference>
<evidence type="ECO:0000256" key="1">
    <source>
        <dbReference type="ARBA" id="ARBA00022723"/>
    </source>
</evidence>
<feature type="region of interest" description="Disordered" evidence="5">
    <location>
        <begin position="1"/>
        <end position="83"/>
    </location>
</feature>
<dbReference type="PROSITE" id="PS50103">
    <property type="entry name" value="ZF_C3H1"/>
    <property type="match status" value="1"/>
</dbReference>
<organism evidence="9">
    <name type="scientific">Selaginella moellendorffii</name>
    <name type="common">Spikemoss</name>
    <dbReference type="NCBI Taxonomy" id="88036"/>
    <lineage>
        <taxon>Eukaryota</taxon>
        <taxon>Viridiplantae</taxon>
        <taxon>Streptophyta</taxon>
        <taxon>Embryophyta</taxon>
        <taxon>Tracheophyta</taxon>
        <taxon>Lycopodiopsida</taxon>
        <taxon>Selaginellales</taxon>
        <taxon>Selaginellaceae</taxon>
        <taxon>Selaginella</taxon>
    </lineage>
</organism>
<evidence type="ECO:0000256" key="4">
    <source>
        <dbReference type="PROSITE-ProRule" id="PRU00723"/>
    </source>
</evidence>
<dbReference type="STRING" id="88036.D8SI98"/>
<dbReference type="OMA" id="WQLEADH"/>
<dbReference type="AlphaFoldDB" id="D8SI98"/>